<evidence type="ECO:0000313" key="2">
    <source>
        <dbReference type="EMBL" id="CAD7627977.1"/>
    </source>
</evidence>
<gene>
    <name evidence="2" type="ORF">OSB1V03_LOCUS8401</name>
</gene>
<reference evidence="2" key="1">
    <citation type="submission" date="2020-11" db="EMBL/GenBank/DDBJ databases">
        <authorList>
            <person name="Tran Van P."/>
        </authorList>
    </citation>
    <scope>NUCLEOTIDE SEQUENCE</scope>
</reference>
<dbReference type="OrthoDB" id="1046782at2759"/>
<evidence type="ECO:0000313" key="3">
    <source>
        <dbReference type="Proteomes" id="UP000759131"/>
    </source>
</evidence>
<name>A0A7R9Q0R7_9ACAR</name>
<dbReference type="InterPro" id="IPR024535">
    <property type="entry name" value="RHGA/B-epi-like_pectate_lyase"/>
</dbReference>
<dbReference type="EMBL" id="OC859808">
    <property type="protein sequence ID" value="CAD7627977.1"/>
    <property type="molecule type" value="Genomic_DNA"/>
</dbReference>
<protein>
    <recommendedName>
        <fullName evidence="1">Rhamnogalacturonase A/B/Epimerase-like pectate lyase domain-containing protein</fullName>
    </recommendedName>
</protein>
<organism evidence="2">
    <name type="scientific">Medioppia subpectinata</name>
    <dbReference type="NCBI Taxonomy" id="1979941"/>
    <lineage>
        <taxon>Eukaryota</taxon>
        <taxon>Metazoa</taxon>
        <taxon>Ecdysozoa</taxon>
        <taxon>Arthropoda</taxon>
        <taxon>Chelicerata</taxon>
        <taxon>Arachnida</taxon>
        <taxon>Acari</taxon>
        <taxon>Acariformes</taxon>
        <taxon>Sarcoptiformes</taxon>
        <taxon>Oribatida</taxon>
        <taxon>Brachypylina</taxon>
        <taxon>Oppioidea</taxon>
        <taxon>Oppiidae</taxon>
        <taxon>Medioppia</taxon>
    </lineage>
</organism>
<evidence type="ECO:0000259" key="1">
    <source>
        <dbReference type="Pfam" id="PF12708"/>
    </source>
</evidence>
<dbReference type="InterPro" id="IPR011050">
    <property type="entry name" value="Pectin_lyase_fold/virulence"/>
</dbReference>
<dbReference type="SUPFAM" id="SSF51126">
    <property type="entry name" value="Pectin lyase-like"/>
    <property type="match status" value="1"/>
</dbReference>
<sequence>MLGLIQTETPYYQANPPAPKPFTTLAKWNDPDYSHCPQGSVTCPMAWGLRIVNSESVFVYGAGLYNFFQNYGQGCIAQEHCRDNMVSVENSTKNIYLFNINTKTSDNMVSVDGQSRVRQADNRRDFCSTIAEFVRGTYGPIGSQTLTLKSKIEALLDSNGKFVERMKPMYTDVAMEDFVSVKSEGAKGDSRTDDTQAIARAISKWAGCKVIYFPAGDYVVTDTIEVPGGSRVFGKLKPK</sequence>
<accession>A0A7R9Q0R7</accession>
<dbReference type="EMBL" id="CAJPIZ010005233">
    <property type="protein sequence ID" value="CAG2108407.1"/>
    <property type="molecule type" value="Genomic_DNA"/>
</dbReference>
<feature type="non-terminal residue" evidence="2">
    <location>
        <position position="1"/>
    </location>
</feature>
<feature type="domain" description="Rhamnogalacturonase A/B/Epimerase-like pectate lyase" evidence="1">
    <location>
        <begin position="178"/>
        <end position="230"/>
    </location>
</feature>
<dbReference type="Gene3D" id="2.160.20.10">
    <property type="entry name" value="Single-stranded right-handed beta-helix, Pectin lyase-like"/>
    <property type="match status" value="2"/>
</dbReference>
<dbReference type="Proteomes" id="UP000759131">
    <property type="component" value="Unassembled WGS sequence"/>
</dbReference>
<dbReference type="AlphaFoldDB" id="A0A7R9Q0R7"/>
<dbReference type="Pfam" id="PF12708">
    <property type="entry name" value="Pect-lyase_RHGA_epim"/>
    <property type="match status" value="1"/>
</dbReference>
<dbReference type="InterPro" id="IPR012334">
    <property type="entry name" value="Pectin_lyas_fold"/>
</dbReference>
<keyword evidence="3" id="KW-1185">Reference proteome</keyword>
<proteinExistence type="predicted"/>